<accession>A0ABR9MMW1</accession>
<feature type="region of interest" description="Disordered" evidence="1">
    <location>
        <begin position="125"/>
        <end position="158"/>
    </location>
</feature>
<evidence type="ECO:0000256" key="1">
    <source>
        <dbReference type="SAM" id="MobiDB-lite"/>
    </source>
</evidence>
<feature type="compositionally biased region" description="Polar residues" evidence="1">
    <location>
        <begin position="135"/>
        <end position="151"/>
    </location>
</feature>
<dbReference type="Proteomes" id="UP000599085">
    <property type="component" value="Unassembled WGS sequence"/>
</dbReference>
<organism evidence="2 3">
    <name type="scientific">Bombella apis</name>
    <dbReference type="NCBI Taxonomy" id="1785988"/>
    <lineage>
        <taxon>Bacteria</taxon>
        <taxon>Pseudomonadati</taxon>
        <taxon>Pseudomonadota</taxon>
        <taxon>Alphaproteobacteria</taxon>
        <taxon>Acetobacterales</taxon>
        <taxon>Acetobacteraceae</taxon>
        <taxon>Bombella</taxon>
    </lineage>
</organism>
<dbReference type="RefSeq" id="WP_192848142.1">
    <property type="nucleotide sequence ID" value="NZ_JADAQV010000001.1"/>
</dbReference>
<evidence type="ECO:0000313" key="3">
    <source>
        <dbReference type="Proteomes" id="UP000599085"/>
    </source>
</evidence>
<name>A0ABR9MMW1_9PROT</name>
<proteinExistence type="predicted"/>
<sequence length="209" mass="23453">MRDVYLSDPFERVAAYAIRQGVLLTRNGGQLHTRPLGASENKLLSRKLDEQKRQFLAQVGSVIEAYAVEEAPLLQSLPKELHDAVKRCISLSLSHLECHLRDLSFCDVRTEILHMWLVELSSSFPSSDEQHPADSHSTGRTGSVAVSTEQQAELEEQDSHDWMETSVIPFIKRLSDADLAAINAGVIPTSLMKLMGRVAYNEIERRREA</sequence>
<gene>
    <name evidence="2" type="ORF">IGM82_02070</name>
</gene>
<comment type="caution">
    <text evidence="2">The sequence shown here is derived from an EMBL/GenBank/DDBJ whole genome shotgun (WGS) entry which is preliminary data.</text>
</comment>
<keyword evidence="3" id="KW-1185">Reference proteome</keyword>
<reference evidence="2 3" key="1">
    <citation type="submission" date="2020-09" db="EMBL/GenBank/DDBJ databases">
        <title>Bombella mellium and Bombella favum sp. nov., two novel species isolated from honey of Apis mellifera.</title>
        <authorList>
            <person name="Hilgarth M."/>
            <person name="Redwitz J."/>
            <person name="Ehrmann M.A."/>
            <person name="Vogel R.F."/>
            <person name="Jakob F."/>
        </authorList>
    </citation>
    <scope>NUCLEOTIDE SEQUENCE [LARGE SCALE GENOMIC DNA]</scope>
    <source>
        <strain evidence="2 3">MRM1</strain>
    </source>
</reference>
<evidence type="ECO:0000313" key="2">
    <source>
        <dbReference type="EMBL" id="MBE1723205.1"/>
    </source>
</evidence>
<protein>
    <submittedName>
        <fullName evidence="2">Uncharacterized protein</fullName>
    </submittedName>
</protein>
<dbReference type="EMBL" id="JADAQV010000001">
    <property type="protein sequence ID" value="MBE1723205.1"/>
    <property type="molecule type" value="Genomic_DNA"/>
</dbReference>